<dbReference type="Proteomes" id="UP000076008">
    <property type="component" value="Unassembled WGS sequence"/>
</dbReference>
<sequence length="172" mass="18875">MALPRKLKYLNMFNDGLSYMGVVESVTLPKLTRKLEKYRGGGMPGSVSVDLGLDDDALALEWTVGGLPDAALWAQYASPGADSVPLRFTGSYQRDDTGEISAVEIVMRGRHKEFDGGENKQDESGTTKMSTECAYYQLTIDGKEIIEIDIINMVLKVDGVDRLAEHRKAIGL</sequence>
<gene>
    <name evidence="1" type="ORF">SAMEA2273318_03298</name>
</gene>
<dbReference type="Pfam" id="PF04985">
    <property type="entry name" value="Phage_tube"/>
    <property type="match status" value="1"/>
</dbReference>
<dbReference type="NCBIfam" id="TIGR01611">
    <property type="entry name" value="tail_tube"/>
    <property type="match status" value="1"/>
</dbReference>
<evidence type="ECO:0000313" key="1">
    <source>
        <dbReference type="EMBL" id="CZV82396.1"/>
    </source>
</evidence>
<dbReference type="AlphaFoldDB" id="A0A157FVT8"/>
<dbReference type="EMBL" id="FJXR01000020">
    <property type="protein sequence ID" value="CZV82396.1"/>
    <property type="molecule type" value="Genomic_DNA"/>
</dbReference>
<evidence type="ECO:0000313" key="2">
    <source>
        <dbReference type="Proteomes" id="UP000076008"/>
    </source>
</evidence>
<accession>A0A157FVT8</accession>
<protein>
    <submittedName>
        <fullName evidence="1">Phage major tail tube protein</fullName>
    </submittedName>
</protein>
<name>A0A157FVT8_ENTCL</name>
<proteinExistence type="predicted"/>
<dbReference type="RefSeq" id="WP_063144854.1">
    <property type="nucleotide sequence ID" value="NZ_FJXR01000020.1"/>
</dbReference>
<reference evidence="1 2" key="1">
    <citation type="submission" date="2016-03" db="EMBL/GenBank/DDBJ databases">
        <authorList>
            <consortium name="Pathogen Informatics"/>
        </authorList>
    </citation>
    <scope>NUCLEOTIDE SEQUENCE [LARGE SCALE GENOMIC DNA]</scope>
    <source>
        <strain evidence="2">e1252</strain>
    </source>
</reference>
<dbReference type="InterPro" id="IPR006498">
    <property type="entry name" value="Tail_tube"/>
</dbReference>
<organism evidence="1 2">
    <name type="scientific">Enterobacter cloacae</name>
    <dbReference type="NCBI Taxonomy" id="550"/>
    <lineage>
        <taxon>Bacteria</taxon>
        <taxon>Pseudomonadati</taxon>
        <taxon>Pseudomonadota</taxon>
        <taxon>Gammaproteobacteria</taxon>
        <taxon>Enterobacterales</taxon>
        <taxon>Enterobacteriaceae</taxon>
        <taxon>Enterobacter</taxon>
        <taxon>Enterobacter cloacae complex</taxon>
    </lineage>
</organism>